<gene>
    <name evidence="3" type="ORF">BLNAU_15995</name>
</gene>
<dbReference type="SUPFAM" id="SSF48065">
    <property type="entry name" value="DBL homology domain (DH-domain)"/>
    <property type="match status" value="1"/>
</dbReference>
<feature type="compositionally biased region" description="Basic and acidic residues" evidence="1">
    <location>
        <begin position="503"/>
        <end position="524"/>
    </location>
</feature>
<feature type="domain" description="DH" evidence="2">
    <location>
        <begin position="36"/>
        <end position="240"/>
    </location>
</feature>
<dbReference type="PROSITE" id="PS50010">
    <property type="entry name" value="DH_2"/>
    <property type="match status" value="1"/>
</dbReference>
<dbReference type="InterPro" id="IPR035899">
    <property type="entry name" value="DBL_dom_sf"/>
</dbReference>
<feature type="compositionally biased region" description="Low complexity" evidence="1">
    <location>
        <begin position="777"/>
        <end position="790"/>
    </location>
</feature>
<dbReference type="SMART" id="SM00325">
    <property type="entry name" value="RhoGEF"/>
    <property type="match status" value="1"/>
</dbReference>
<feature type="compositionally biased region" description="Polar residues" evidence="1">
    <location>
        <begin position="1009"/>
        <end position="1037"/>
    </location>
</feature>
<proteinExistence type="predicted"/>
<feature type="region of interest" description="Disordered" evidence="1">
    <location>
        <begin position="503"/>
        <end position="538"/>
    </location>
</feature>
<sequence length="1094" mass="126294">MSETEKENRAATVIQSAWRSYRARKEYLRTKKILDKRRHPAMEILSTEESYTYHIGMLVHFLYKPLLKLAEKGKIELSTKEINSIFNNVEQIYFINMQFLLALRELFTDWSPAFSVGTTLIKHIPTFKMYMQYFKNFKSAQDNIKLYLSKHRRFKKFCSEPTSSAFEEVSSGKFVFLGKEMQFDPQPVENYLIMPIQRIPRYKMLIEALLKNTSKDFRDYKYLEKSMELMTEVCYLLDYNAKPRKDDTTRLWQIAQSIKGYPGEFLRKQRQFFLQADVRKHTDSSKAHTLFLFGDCIVSTIAGSGHSYEFKEEILLDDLEVVRIGEVFGEDVTLSHSPSNKNSTTKEKKKNSEQKKYPHLLMLLSPTTTQLFSFNDSSDQKSVEIRDDWYLRLEMLLHRIRDRKTRVRQAKSTRFSGSISVARSSSNAHTLGSPSANSRITSTSLYSSHSPRDSMNDEDDDENQIPCTRLNVSLCTYSMHVPKNTKLWKALLPDEKVDWKQLEADQEAESKRRKEEKKEKERTKSQPPTPQATPIGRSSTVNAEKMTLPQSAPPSPLGLGGSAVDVSSHIALVKQQLQSQVRQSMAVPSPRTPMHSMPNSPQAGTLKAPRSQSVYISSSSVTGVSDGLKTRFMAIEKQISKVLGNSEKGETERLKSQQEILDRMVKDAAEFEKEGDKELATQQKLKEQAKQAARMSMAVRLKPTQQGLSPQPTVSFHQAQKPLVSAETASPQPIVPQAPQLEIEEEPAPKVDVGTPVTSLNVISGPTSQDSGTPTHAFAGVAAAAEVNEAALKEEERLRQEEEDRLQQEENERLRKEKEERQRAEEEEVRKRQEEEEARKRQEEEERKRREEEERVANEKAEEERIQREAEETQKLEDERMKQEENERLRQEEEERQRAEAERIQTEADRKAEEDIISHENAIKAENQRKEEEERIAREKAEEEERIQKEEQDRLQREKEALLLKEAEEKKRREEEQERREEEERAKQEEEKRVQKEATIEREAESRKSSGSLTPLRINPTQSSQSLTPNTPTSQSDPARPPYTPSGRLSGIFPRIPPSKQEWTSSSSGSFVFEEMAEVATHSFIDRSDKWWEL</sequence>
<feature type="compositionally biased region" description="Polar residues" evidence="1">
    <location>
        <begin position="703"/>
        <end position="718"/>
    </location>
</feature>
<dbReference type="Gene3D" id="1.20.900.10">
    <property type="entry name" value="Dbl homology (DH) domain"/>
    <property type="match status" value="1"/>
</dbReference>
<evidence type="ECO:0000313" key="3">
    <source>
        <dbReference type="EMBL" id="KAK2949075.1"/>
    </source>
</evidence>
<dbReference type="Pfam" id="PF00612">
    <property type="entry name" value="IQ"/>
    <property type="match status" value="1"/>
</dbReference>
<dbReference type="CDD" id="cd00160">
    <property type="entry name" value="RhoGEF"/>
    <property type="match status" value="1"/>
</dbReference>
<dbReference type="Proteomes" id="UP001281761">
    <property type="component" value="Unassembled WGS sequence"/>
</dbReference>
<organism evidence="3 4">
    <name type="scientific">Blattamonas nauphoetae</name>
    <dbReference type="NCBI Taxonomy" id="2049346"/>
    <lineage>
        <taxon>Eukaryota</taxon>
        <taxon>Metamonada</taxon>
        <taxon>Preaxostyla</taxon>
        <taxon>Oxymonadida</taxon>
        <taxon>Blattamonas</taxon>
    </lineage>
</organism>
<dbReference type="Pfam" id="PF00621">
    <property type="entry name" value="RhoGEF"/>
    <property type="match status" value="1"/>
</dbReference>
<dbReference type="InterPro" id="IPR051092">
    <property type="entry name" value="FYVE_RhoGEF_PH"/>
</dbReference>
<dbReference type="PROSITE" id="PS50096">
    <property type="entry name" value="IQ"/>
    <property type="match status" value="1"/>
</dbReference>
<feature type="compositionally biased region" description="Basic and acidic residues" evidence="1">
    <location>
        <begin position="791"/>
        <end position="1008"/>
    </location>
</feature>
<dbReference type="PANTHER" id="PTHR12673:SF159">
    <property type="entry name" value="LD03170P"/>
    <property type="match status" value="1"/>
</dbReference>
<feature type="region of interest" description="Disordered" evidence="1">
    <location>
        <begin position="411"/>
        <end position="464"/>
    </location>
</feature>
<dbReference type="PANTHER" id="PTHR12673">
    <property type="entry name" value="FACIOGENITAL DYSPLASIA PROTEIN"/>
    <property type="match status" value="1"/>
</dbReference>
<feature type="region of interest" description="Disordered" evidence="1">
    <location>
        <begin position="586"/>
        <end position="607"/>
    </location>
</feature>
<feature type="compositionally biased region" description="Polar residues" evidence="1">
    <location>
        <begin position="412"/>
        <end position="449"/>
    </location>
</feature>
<reference evidence="3 4" key="1">
    <citation type="journal article" date="2022" name="bioRxiv">
        <title>Genomics of Preaxostyla Flagellates Illuminates Evolutionary Transitions and the Path Towards Mitochondrial Loss.</title>
        <authorList>
            <person name="Novak L.V.F."/>
            <person name="Treitli S.C."/>
            <person name="Pyrih J."/>
            <person name="Halakuc P."/>
            <person name="Pipaliya S.V."/>
            <person name="Vacek V."/>
            <person name="Brzon O."/>
            <person name="Soukal P."/>
            <person name="Eme L."/>
            <person name="Dacks J.B."/>
            <person name="Karnkowska A."/>
            <person name="Elias M."/>
            <person name="Hampl V."/>
        </authorList>
    </citation>
    <scope>NUCLEOTIDE SEQUENCE [LARGE SCALE GENOMIC DNA]</scope>
    <source>
        <strain evidence="3">NAU3</strain>
        <tissue evidence="3">Gut</tissue>
    </source>
</reference>
<protein>
    <submittedName>
        <fullName evidence="3">RhoGEF domain containing protein</fullName>
    </submittedName>
</protein>
<evidence type="ECO:0000313" key="4">
    <source>
        <dbReference type="Proteomes" id="UP001281761"/>
    </source>
</evidence>
<dbReference type="CDD" id="cd23767">
    <property type="entry name" value="IQCD"/>
    <property type="match status" value="1"/>
</dbReference>
<comment type="caution">
    <text evidence="3">The sequence shown here is derived from an EMBL/GenBank/DDBJ whole genome shotgun (WGS) entry which is preliminary data.</text>
</comment>
<name>A0ABQ9XFW1_9EUKA</name>
<dbReference type="EMBL" id="JARBJD010000163">
    <property type="protein sequence ID" value="KAK2949075.1"/>
    <property type="molecule type" value="Genomic_DNA"/>
</dbReference>
<evidence type="ECO:0000259" key="2">
    <source>
        <dbReference type="PROSITE" id="PS50010"/>
    </source>
</evidence>
<accession>A0ABQ9XFW1</accession>
<feature type="region of interest" description="Disordered" evidence="1">
    <location>
        <begin position="672"/>
        <end position="1068"/>
    </location>
</feature>
<dbReference type="InterPro" id="IPR000048">
    <property type="entry name" value="IQ_motif_EF-hand-BS"/>
</dbReference>
<dbReference type="InterPro" id="IPR000219">
    <property type="entry name" value="DH_dom"/>
</dbReference>
<feature type="compositionally biased region" description="Basic and acidic residues" evidence="1">
    <location>
        <begin position="344"/>
        <end position="356"/>
    </location>
</feature>
<feature type="region of interest" description="Disordered" evidence="1">
    <location>
        <begin position="334"/>
        <end position="357"/>
    </location>
</feature>
<dbReference type="Gene3D" id="1.20.5.190">
    <property type="match status" value="1"/>
</dbReference>
<dbReference type="SMART" id="SM00015">
    <property type="entry name" value="IQ"/>
    <property type="match status" value="1"/>
</dbReference>
<keyword evidence="4" id="KW-1185">Reference proteome</keyword>
<evidence type="ECO:0000256" key="1">
    <source>
        <dbReference type="SAM" id="MobiDB-lite"/>
    </source>
</evidence>
<feature type="compositionally biased region" description="Polar residues" evidence="1">
    <location>
        <begin position="756"/>
        <end position="774"/>
    </location>
</feature>
<feature type="compositionally biased region" description="Basic and acidic residues" evidence="1">
    <location>
        <begin position="672"/>
        <end position="689"/>
    </location>
</feature>